<feature type="region of interest" description="Disordered" evidence="6">
    <location>
        <begin position="120"/>
        <end position="151"/>
    </location>
</feature>
<protein>
    <recommendedName>
        <fullName evidence="9">Transcription factor domain-containing protein</fullName>
    </recommendedName>
</protein>
<evidence type="ECO:0000256" key="6">
    <source>
        <dbReference type="SAM" id="MobiDB-lite"/>
    </source>
</evidence>
<dbReference type="EMBL" id="JAULSO010000001">
    <property type="protein sequence ID" value="KAK3692725.1"/>
    <property type="molecule type" value="Genomic_DNA"/>
</dbReference>
<feature type="region of interest" description="Disordered" evidence="6">
    <location>
        <begin position="163"/>
        <end position="274"/>
    </location>
</feature>
<dbReference type="CDD" id="cd12148">
    <property type="entry name" value="fungal_TF_MHR"/>
    <property type="match status" value="1"/>
</dbReference>
<feature type="region of interest" description="Disordered" evidence="6">
    <location>
        <begin position="292"/>
        <end position="319"/>
    </location>
</feature>
<feature type="compositionally biased region" description="Low complexity" evidence="6">
    <location>
        <begin position="241"/>
        <end position="251"/>
    </location>
</feature>
<keyword evidence="5" id="KW-0539">Nucleus</keyword>
<dbReference type="InterPro" id="IPR051089">
    <property type="entry name" value="prtT"/>
</dbReference>
<keyword evidence="3" id="KW-0238">DNA-binding</keyword>
<keyword evidence="2" id="KW-0805">Transcription regulation</keyword>
<comment type="caution">
    <text evidence="7">The sequence shown here is derived from an EMBL/GenBank/DDBJ whole genome shotgun (WGS) entry which is preliminary data.</text>
</comment>
<evidence type="ECO:0000313" key="8">
    <source>
        <dbReference type="Proteomes" id="UP001270362"/>
    </source>
</evidence>
<evidence type="ECO:0000256" key="1">
    <source>
        <dbReference type="ARBA" id="ARBA00004123"/>
    </source>
</evidence>
<gene>
    <name evidence="7" type="ORF">B0T22DRAFT_435974</name>
</gene>
<feature type="region of interest" description="Disordered" evidence="6">
    <location>
        <begin position="68"/>
        <end position="92"/>
    </location>
</feature>
<evidence type="ECO:0000256" key="3">
    <source>
        <dbReference type="ARBA" id="ARBA00023125"/>
    </source>
</evidence>
<evidence type="ECO:0000256" key="2">
    <source>
        <dbReference type="ARBA" id="ARBA00023015"/>
    </source>
</evidence>
<dbReference type="PANTHER" id="PTHR31845">
    <property type="entry name" value="FINGER DOMAIN PROTEIN, PUTATIVE-RELATED"/>
    <property type="match status" value="1"/>
</dbReference>
<feature type="compositionally biased region" description="Low complexity" evidence="6">
    <location>
        <begin position="31"/>
        <end position="49"/>
    </location>
</feature>
<accession>A0AAE1CFQ6</accession>
<evidence type="ECO:0008006" key="9">
    <source>
        <dbReference type="Google" id="ProtNLM"/>
    </source>
</evidence>
<evidence type="ECO:0000256" key="5">
    <source>
        <dbReference type="ARBA" id="ARBA00023242"/>
    </source>
</evidence>
<dbReference type="AlphaFoldDB" id="A0AAE1CFQ6"/>
<reference evidence="7" key="2">
    <citation type="submission" date="2023-06" db="EMBL/GenBank/DDBJ databases">
        <authorList>
            <consortium name="Lawrence Berkeley National Laboratory"/>
            <person name="Haridas S."/>
            <person name="Hensen N."/>
            <person name="Bonometti L."/>
            <person name="Westerberg I."/>
            <person name="Brannstrom I.O."/>
            <person name="Guillou S."/>
            <person name="Cros-Aarteil S."/>
            <person name="Calhoun S."/>
            <person name="Kuo A."/>
            <person name="Mondo S."/>
            <person name="Pangilinan J."/>
            <person name="Riley R."/>
            <person name="Labutti K."/>
            <person name="Andreopoulos B."/>
            <person name="Lipzen A."/>
            <person name="Chen C."/>
            <person name="Yanf M."/>
            <person name="Daum C."/>
            <person name="Ng V."/>
            <person name="Clum A."/>
            <person name="Steindorff A."/>
            <person name="Ohm R."/>
            <person name="Martin F."/>
            <person name="Silar P."/>
            <person name="Natvig D."/>
            <person name="Lalanne C."/>
            <person name="Gautier V."/>
            <person name="Ament-Velasquez S.L."/>
            <person name="Kruys A."/>
            <person name="Hutchinson M.I."/>
            <person name="Powell A.J."/>
            <person name="Barry K."/>
            <person name="Miller A.N."/>
            <person name="Grigoriev I.V."/>
            <person name="Debuchy R."/>
            <person name="Gladieux P."/>
            <person name="Thoren M.H."/>
            <person name="Johannesson H."/>
        </authorList>
    </citation>
    <scope>NUCLEOTIDE SEQUENCE</scope>
    <source>
        <strain evidence="7">CBS 314.62</strain>
    </source>
</reference>
<dbReference type="Proteomes" id="UP001270362">
    <property type="component" value="Unassembled WGS sequence"/>
</dbReference>
<evidence type="ECO:0000313" key="7">
    <source>
        <dbReference type="EMBL" id="KAK3692725.1"/>
    </source>
</evidence>
<feature type="region of interest" description="Disordered" evidence="6">
    <location>
        <begin position="697"/>
        <end position="720"/>
    </location>
</feature>
<name>A0AAE1CFQ6_9PEZI</name>
<feature type="compositionally biased region" description="Pro residues" evidence="6">
    <location>
        <begin position="20"/>
        <end position="30"/>
    </location>
</feature>
<feature type="compositionally biased region" description="Basic and acidic residues" evidence="6">
    <location>
        <begin position="709"/>
        <end position="720"/>
    </location>
</feature>
<evidence type="ECO:0000256" key="4">
    <source>
        <dbReference type="ARBA" id="ARBA00023163"/>
    </source>
</evidence>
<keyword evidence="8" id="KW-1185">Reference proteome</keyword>
<dbReference type="GO" id="GO:0005634">
    <property type="term" value="C:nucleus"/>
    <property type="evidence" value="ECO:0007669"/>
    <property type="project" value="UniProtKB-SubCell"/>
</dbReference>
<organism evidence="7 8">
    <name type="scientific">Podospora appendiculata</name>
    <dbReference type="NCBI Taxonomy" id="314037"/>
    <lineage>
        <taxon>Eukaryota</taxon>
        <taxon>Fungi</taxon>
        <taxon>Dikarya</taxon>
        <taxon>Ascomycota</taxon>
        <taxon>Pezizomycotina</taxon>
        <taxon>Sordariomycetes</taxon>
        <taxon>Sordariomycetidae</taxon>
        <taxon>Sordariales</taxon>
        <taxon>Podosporaceae</taxon>
        <taxon>Podospora</taxon>
    </lineage>
</organism>
<reference evidence="7" key="1">
    <citation type="journal article" date="2023" name="Mol. Phylogenet. Evol.">
        <title>Genome-scale phylogeny and comparative genomics of the fungal order Sordariales.</title>
        <authorList>
            <person name="Hensen N."/>
            <person name="Bonometti L."/>
            <person name="Westerberg I."/>
            <person name="Brannstrom I.O."/>
            <person name="Guillou S."/>
            <person name="Cros-Aarteil S."/>
            <person name="Calhoun S."/>
            <person name="Haridas S."/>
            <person name="Kuo A."/>
            <person name="Mondo S."/>
            <person name="Pangilinan J."/>
            <person name="Riley R."/>
            <person name="LaButti K."/>
            <person name="Andreopoulos B."/>
            <person name="Lipzen A."/>
            <person name="Chen C."/>
            <person name="Yan M."/>
            <person name="Daum C."/>
            <person name="Ng V."/>
            <person name="Clum A."/>
            <person name="Steindorff A."/>
            <person name="Ohm R.A."/>
            <person name="Martin F."/>
            <person name="Silar P."/>
            <person name="Natvig D.O."/>
            <person name="Lalanne C."/>
            <person name="Gautier V."/>
            <person name="Ament-Velasquez S.L."/>
            <person name="Kruys A."/>
            <person name="Hutchinson M.I."/>
            <person name="Powell A.J."/>
            <person name="Barry K."/>
            <person name="Miller A.N."/>
            <person name="Grigoriev I.V."/>
            <person name="Debuchy R."/>
            <person name="Gladieux P."/>
            <person name="Hiltunen Thoren M."/>
            <person name="Johannesson H."/>
        </authorList>
    </citation>
    <scope>NUCLEOTIDE SEQUENCE</scope>
    <source>
        <strain evidence="7">CBS 314.62</strain>
    </source>
</reference>
<dbReference type="PANTHER" id="PTHR31845:SF10">
    <property type="entry name" value="ZN(II)2CYS6 TRANSCRIPTION FACTOR (EUROFUNG)"/>
    <property type="match status" value="1"/>
</dbReference>
<sequence length="801" mass="88734">MDVDMDVDVVDMAGVGVVHPSPPAPVPPVKPSSSAPSSAAAAAQPQSQKGPRACATCARAKTIGRCALQPPFPAPSPPPVPNGARSEADGTSAGTRRVSYLFIYTLGLSMARVMRLGGGGRCHRLDKPCSSQTPAPPRKRKEPKPTRVSELEKKLEDLTARIESVQHQTATPTPTPPESGPDINSHHHHHHHSNVDADRGINVGIIPQKPWPSHTPGKRPGEGRWYPMAHLFPAESPQPPSTSSGKQPSSSLDSARLSPPVKKRQTSPPLAAAAAAADLPLHRQHLASAPALAPTSTSTLDAPPHTTSSAPPPPPLWPEEDEAASLLAEYKTHLSHLFPFAVVPPQMTSFELRQRKPFFWKAIMMEACHLDGARQMALGDELLREIAEAAITKPQKSLDLLQGLQILISWYHYNLNSFQMTNLLFLARSICSSLGFTESQSATMQREHTSDSLEQMRAFAGTYYLVTVTFTTNKKPDALMNTSYLEACCFVLERKMEYPTDEILVWLVRAQQLAQAISWRLALCNNPDIQPDSSSLPMVIKGFQEQLRTFRNSLPRHLRDNASLVGHLHVAEILLYEIGLQTPSDFTLAEQDEFLRACMYATKSFLANRFAQEIQEHPRFICMSSFDFIYAFLTALKLITFQAPWWDPNMVRTSLCFDQVLDRQVRDMEFMAERRRRRRRRRRGYWDRVGGGVGVVSPPDAAGAGMDEAEAKGEAESESEAHDPFFKLAKKMRQLGDIMRGEFDDVYKNNLVQAVDTAPMTLTDATQALMQDLEDDSSLWQQLAIDWNAFNTLFLPPPSGN</sequence>
<feature type="region of interest" description="Disordered" evidence="6">
    <location>
        <begin position="16"/>
        <end position="53"/>
    </location>
</feature>
<comment type="subcellular location">
    <subcellularLocation>
        <location evidence="1">Nucleus</location>
    </subcellularLocation>
</comment>
<dbReference type="GO" id="GO:0000981">
    <property type="term" value="F:DNA-binding transcription factor activity, RNA polymerase II-specific"/>
    <property type="evidence" value="ECO:0007669"/>
    <property type="project" value="TreeGrafter"/>
</dbReference>
<proteinExistence type="predicted"/>
<keyword evidence="4" id="KW-0804">Transcription</keyword>
<feature type="compositionally biased region" description="Low complexity" evidence="6">
    <location>
        <begin position="292"/>
        <end position="309"/>
    </location>
</feature>
<dbReference type="GO" id="GO:0000976">
    <property type="term" value="F:transcription cis-regulatory region binding"/>
    <property type="evidence" value="ECO:0007669"/>
    <property type="project" value="TreeGrafter"/>
</dbReference>
<feature type="compositionally biased region" description="Pro residues" evidence="6">
    <location>
        <begin position="70"/>
        <end position="81"/>
    </location>
</feature>